<keyword evidence="2" id="KW-1185">Reference proteome</keyword>
<sequence length="543" mass="63092">MKIIEKILYVLAALLALVFLFMLLCMVNPQVHEKVSELVDKVTEKDAQKTSVPEDSANYTFSIPEATEQEETKQYTRPEQKTYEEYVEKWTGDGIDDEYRNNDTYDDFVTAFTEGFIEGLTGDEEYDEDELRKAYEESNESRADYQIPETEVKIVENEEEATEVVKDTDVGETGENEEFDPLFYPYYNILNSKGKRLYKQIYANAVALNESFLPVEDATGSEWDTAMFSVIYDHPELFWVDNTIYTQYDYNGKIIKLHFYYYDEIPDIPAAQRKFEAKAQEMIAGAKDLETDFEKEKYIHDLLGNKLTYDWAELNQSAYSAIVYDKTVCAGYSKGFQYLMQQLEIPTYTCVGWGGFGILFGGMHGWNIIKLEADYYNVDCTWDDDEPISYEYFNLCDDDNYMHTRMFNSIYLPPCNGSKYSGLVKRTMSDYGLGEDDVIDNMEDYYAYCKDKALNESSVYDENSYECDFGVVISKELYTQWKKEYESGDFYDEYLNDVIATLGESKKYNFFMPIGLVLCEEEELDDGSYLITHSIYMGYVGTN</sequence>
<reference evidence="2" key="1">
    <citation type="submission" date="2016-10" db="EMBL/GenBank/DDBJ databases">
        <title>The complete genome sequence of the rumen bacterium Butyrivibrio hungatei MB2003.</title>
        <authorList>
            <person name="Palevich N."/>
            <person name="Kelly W.J."/>
            <person name="Leahy S.C."/>
            <person name="Altermann E."/>
            <person name="Rakonjac J."/>
            <person name="Attwood G.T."/>
        </authorList>
    </citation>
    <scope>NUCLEOTIDE SEQUENCE [LARGE SCALE GENOMIC DNA]</scope>
    <source>
        <strain evidence="2">MB2003</strain>
    </source>
</reference>
<evidence type="ECO:0008006" key="3">
    <source>
        <dbReference type="Google" id="ProtNLM"/>
    </source>
</evidence>
<name>A0A1D9NYI8_9FIRM</name>
<dbReference type="Proteomes" id="UP000179284">
    <property type="component" value="Chromosome I"/>
</dbReference>
<dbReference type="AlphaFoldDB" id="A0A1D9NYI8"/>
<gene>
    <name evidence="1" type="ORF">bhn_I0306</name>
</gene>
<accession>A0A1D9NYI8</accession>
<evidence type="ECO:0000313" key="2">
    <source>
        <dbReference type="Proteomes" id="UP000179284"/>
    </source>
</evidence>
<dbReference type="RefSeq" id="WP_071175127.1">
    <property type="nucleotide sequence ID" value="NZ_CP017831.1"/>
</dbReference>
<organism evidence="1 2">
    <name type="scientific">Butyrivibrio hungatei</name>
    <dbReference type="NCBI Taxonomy" id="185008"/>
    <lineage>
        <taxon>Bacteria</taxon>
        <taxon>Bacillati</taxon>
        <taxon>Bacillota</taxon>
        <taxon>Clostridia</taxon>
        <taxon>Lachnospirales</taxon>
        <taxon>Lachnospiraceae</taxon>
        <taxon>Butyrivibrio</taxon>
    </lineage>
</organism>
<dbReference type="Gene3D" id="3.10.620.30">
    <property type="match status" value="1"/>
</dbReference>
<dbReference type="SUPFAM" id="SSF54001">
    <property type="entry name" value="Cysteine proteinases"/>
    <property type="match status" value="1"/>
</dbReference>
<evidence type="ECO:0000313" key="1">
    <source>
        <dbReference type="EMBL" id="AOZ95340.1"/>
    </source>
</evidence>
<proteinExistence type="predicted"/>
<dbReference type="InterPro" id="IPR038765">
    <property type="entry name" value="Papain-like_cys_pep_sf"/>
</dbReference>
<dbReference type="OrthoDB" id="9788327at2"/>
<dbReference type="EMBL" id="CP017831">
    <property type="protein sequence ID" value="AOZ95340.1"/>
    <property type="molecule type" value="Genomic_DNA"/>
</dbReference>
<protein>
    <recommendedName>
        <fullName evidence="3">Transglutaminase-like superfamily protein</fullName>
    </recommendedName>
</protein>
<dbReference type="KEGG" id="bhu:bhn_I0306"/>